<dbReference type="EMBL" id="BLLF01000358">
    <property type="protein sequence ID" value="GFH10909.1"/>
    <property type="molecule type" value="Genomic_DNA"/>
</dbReference>
<evidence type="ECO:0000256" key="1">
    <source>
        <dbReference type="SAM" id="Coils"/>
    </source>
</evidence>
<keyword evidence="1" id="KW-0175">Coiled coil</keyword>
<evidence type="ECO:0000313" key="3">
    <source>
        <dbReference type="EMBL" id="GFH10909.1"/>
    </source>
</evidence>
<reference evidence="3 4" key="1">
    <citation type="submission" date="2020-02" db="EMBL/GenBank/DDBJ databases">
        <title>Draft genome sequence of Haematococcus lacustris strain NIES-144.</title>
        <authorList>
            <person name="Morimoto D."/>
            <person name="Nakagawa S."/>
            <person name="Yoshida T."/>
            <person name="Sawayama S."/>
        </authorList>
    </citation>
    <scope>NUCLEOTIDE SEQUENCE [LARGE SCALE GENOMIC DNA]</scope>
    <source>
        <strain evidence="3 4">NIES-144</strain>
    </source>
</reference>
<gene>
    <name evidence="3" type="ORF">HaLaN_06313</name>
</gene>
<evidence type="ECO:0000256" key="2">
    <source>
        <dbReference type="SAM" id="MobiDB-lite"/>
    </source>
</evidence>
<keyword evidence="4" id="KW-1185">Reference proteome</keyword>
<feature type="coiled-coil region" evidence="1">
    <location>
        <begin position="83"/>
        <end position="117"/>
    </location>
</feature>
<dbReference type="Proteomes" id="UP000485058">
    <property type="component" value="Unassembled WGS sequence"/>
</dbReference>
<proteinExistence type="predicted"/>
<name>A0A699YWN0_HAELA</name>
<evidence type="ECO:0000313" key="4">
    <source>
        <dbReference type="Proteomes" id="UP000485058"/>
    </source>
</evidence>
<protein>
    <submittedName>
        <fullName evidence="3">Uncharacterized protein</fullName>
    </submittedName>
</protein>
<feature type="region of interest" description="Disordered" evidence="2">
    <location>
        <begin position="24"/>
        <end position="56"/>
    </location>
</feature>
<dbReference type="AlphaFoldDB" id="A0A699YWN0"/>
<accession>A0A699YWN0</accession>
<comment type="caution">
    <text evidence="3">The sequence shown here is derived from an EMBL/GenBank/DDBJ whole genome shotgun (WGS) entry which is preliminary data.</text>
</comment>
<organism evidence="3 4">
    <name type="scientific">Haematococcus lacustris</name>
    <name type="common">Green alga</name>
    <name type="synonym">Haematococcus pluvialis</name>
    <dbReference type="NCBI Taxonomy" id="44745"/>
    <lineage>
        <taxon>Eukaryota</taxon>
        <taxon>Viridiplantae</taxon>
        <taxon>Chlorophyta</taxon>
        <taxon>core chlorophytes</taxon>
        <taxon>Chlorophyceae</taxon>
        <taxon>CS clade</taxon>
        <taxon>Chlamydomonadales</taxon>
        <taxon>Haematococcaceae</taxon>
        <taxon>Haematococcus</taxon>
    </lineage>
</organism>
<sequence>MSAEENDPEAMKYQYHTQLIKGLGQQAGGVAMTRNTRRRKEPGDEQVAISPNATPKYPRLEGAAAAHQRAQAADCEAGLPDIVDELKRQLQDKEQEVRRLQADKQALAAELLEAEANQVAGRACPTSLSSISHAKVARRDAVKHLLLPPLHRPSPSF</sequence>